<keyword evidence="3" id="KW-1185">Reference proteome</keyword>
<dbReference type="EMBL" id="SNWR01000001">
    <property type="protein sequence ID" value="TDO38254.1"/>
    <property type="molecule type" value="Genomic_DNA"/>
</dbReference>
<gene>
    <name evidence="2" type="ORF">C8E87_1904</name>
</gene>
<feature type="region of interest" description="Disordered" evidence="1">
    <location>
        <begin position="21"/>
        <end position="42"/>
    </location>
</feature>
<protein>
    <submittedName>
        <fullName evidence="2">Uncharacterized protein</fullName>
    </submittedName>
</protein>
<proteinExistence type="predicted"/>
<dbReference type="Proteomes" id="UP000294901">
    <property type="component" value="Unassembled WGS sequence"/>
</dbReference>
<dbReference type="AlphaFoldDB" id="A0A4R6JP69"/>
<feature type="compositionally biased region" description="Basic and acidic residues" evidence="1">
    <location>
        <begin position="21"/>
        <end position="37"/>
    </location>
</feature>
<evidence type="ECO:0000313" key="3">
    <source>
        <dbReference type="Proteomes" id="UP000294901"/>
    </source>
</evidence>
<evidence type="ECO:0000313" key="2">
    <source>
        <dbReference type="EMBL" id="TDO38254.1"/>
    </source>
</evidence>
<reference evidence="2 3" key="1">
    <citation type="submission" date="2019-03" db="EMBL/GenBank/DDBJ databases">
        <title>Sequencing the genomes of 1000 actinobacteria strains.</title>
        <authorList>
            <person name="Klenk H.-P."/>
        </authorList>
    </citation>
    <scope>NUCLEOTIDE SEQUENCE [LARGE SCALE GENOMIC DNA]</scope>
    <source>
        <strain evidence="2 3">DSM 43805</strain>
    </source>
</reference>
<evidence type="ECO:0000256" key="1">
    <source>
        <dbReference type="SAM" id="MobiDB-lite"/>
    </source>
</evidence>
<name>A0A4R6JP69_9ACTN</name>
<dbReference type="RefSeq" id="WP_133872760.1">
    <property type="nucleotide sequence ID" value="NZ_BOMD01000023.1"/>
</dbReference>
<organism evidence="2 3">
    <name type="scientific">Paractinoplanes brasiliensis</name>
    <dbReference type="NCBI Taxonomy" id="52695"/>
    <lineage>
        <taxon>Bacteria</taxon>
        <taxon>Bacillati</taxon>
        <taxon>Actinomycetota</taxon>
        <taxon>Actinomycetes</taxon>
        <taxon>Micromonosporales</taxon>
        <taxon>Micromonosporaceae</taxon>
        <taxon>Paractinoplanes</taxon>
    </lineage>
</organism>
<sequence length="72" mass="8307">MSSRDAGFEPVNWQVRLHAAVEESTRRRREREADRREFARRRAHGLIDRHAARLADIQRRRAAAAGVSQDTG</sequence>
<accession>A0A4R6JP69</accession>
<comment type="caution">
    <text evidence="2">The sequence shown here is derived from an EMBL/GenBank/DDBJ whole genome shotgun (WGS) entry which is preliminary data.</text>
</comment>